<keyword evidence="2" id="KW-0233">DNA recombination</keyword>
<dbReference type="Pfam" id="PF02735">
    <property type="entry name" value="Ku"/>
    <property type="match status" value="1"/>
</dbReference>
<dbReference type="GO" id="GO:0006310">
    <property type="term" value="P:DNA recombination"/>
    <property type="evidence" value="ECO:0007669"/>
    <property type="project" value="UniProtKB-KW"/>
</dbReference>
<dbReference type="InterPro" id="IPR009187">
    <property type="entry name" value="Prok_Ku"/>
</dbReference>
<dbReference type="STRING" id="472181.SAMN05216271_1134"/>
<reference evidence="6" key="1">
    <citation type="submission" date="2016-10" db="EMBL/GenBank/DDBJ databases">
        <authorList>
            <person name="Varghese N."/>
            <person name="Submissions S."/>
        </authorList>
    </citation>
    <scope>NUCLEOTIDE SEQUENCE [LARGE SCALE GENOMIC DNA]</scope>
    <source>
        <strain evidence="6">JCM 14963</strain>
    </source>
</reference>
<organism evidence="5 6">
    <name type="scientific">Halopseudomonas sabulinigri</name>
    <dbReference type="NCBI Taxonomy" id="472181"/>
    <lineage>
        <taxon>Bacteria</taxon>
        <taxon>Pseudomonadati</taxon>
        <taxon>Pseudomonadota</taxon>
        <taxon>Gammaproteobacteria</taxon>
        <taxon>Pseudomonadales</taxon>
        <taxon>Pseudomonadaceae</taxon>
        <taxon>Halopseudomonas</taxon>
    </lineage>
</organism>
<evidence type="ECO:0000256" key="3">
    <source>
        <dbReference type="SAM" id="MobiDB-lite"/>
    </source>
</evidence>
<dbReference type="Proteomes" id="UP000243413">
    <property type="component" value="Chromosome I"/>
</dbReference>
<feature type="compositionally biased region" description="Basic and acidic residues" evidence="3">
    <location>
        <begin position="278"/>
        <end position="289"/>
    </location>
</feature>
<dbReference type="PANTHER" id="PTHR41251:SF1">
    <property type="entry name" value="NON-HOMOLOGOUS END JOINING PROTEIN KU"/>
    <property type="match status" value="1"/>
</dbReference>
<accession>A0A1H1PDE8</accession>
<dbReference type="NCBIfam" id="TIGR02772">
    <property type="entry name" value="Ku_bact"/>
    <property type="match status" value="1"/>
</dbReference>
<comment type="function">
    <text evidence="2">With LigD forms a non-homologous end joining (NHEJ) DNA repair enzyme, which repairs dsDNA breaks with reduced fidelity. Binds linear dsDNA with 5'- and 3'- overhangs but not closed circular dsDNA nor ssDNA. Recruits and stimulates the ligase activity of LigD.</text>
</comment>
<dbReference type="SMART" id="SM00559">
    <property type="entry name" value="Ku78"/>
    <property type="match status" value="1"/>
</dbReference>
<comment type="subunit">
    <text evidence="2">Homodimer. Interacts with LigD.</text>
</comment>
<dbReference type="GO" id="GO:0006303">
    <property type="term" value="P:double-strand break repair via nonhomologous end joining"/>
    <property type="evidence" value="ECO:0007669"/>
    <property type="project" value="UniProtKB-UniRule"/>
</dbReference>
<keyword evidence="2" id="KW-0227">DNA damage</keyword>
<dbReference type="InterPro" id="IPR006164">
    <property type="entry name" value="DNA_bd_Ku70/Ku80"/>
</dbReference>
<dbReference type="EMBL" id="LT629763">
    <property type="protein sequence ID" value="SDS09153.1"/>
    <property type="molecule type" value="Genomic_DNA"/>
</dbReference>
<dbReference type="InterPro" id="IPR016194">
    <property type="entry name" value="SPOC-like_C_dom_sf"/>
</dbReference>
<feature type="region of interest" description="Disordered" evidence="3">
    <location>
        <begin position="259"/>
        <end position="295"/>
    </location>
</feature>
<dbReference type="PANTHER" id="PTHR41251">
    <property type="entry name" value="NON-HOMOLOGOUS END JOINING PROTEIN KU"/>
    <property type="match status" value="1"/>
</dbReference>
<evidence type="ECO:0000256" key="1">
    <source>
        <dbReference type="ARBA" id="ARBA00023125"/>
    </source>
</evidence>
<dbReference type="HAMAP" id="MF_01875">
    <property type="entry name" value="Prokaryotic_Ku"/>
    <property type="match status" value="1"/>
</dbReference>
<feature type="region of interest" description="Disordered" evidence="3">
    <location>
        <begin position="230"/>
        <end position="249"/>
    </location>
</feature>
<evidence type="ECO:0000313" key="5">
    <source>
        <dbReference type="EMBL" id="SDS09153.1"/>
    </source>
</evidence>
<name>A0A1H1PDE8_9GAMM</name>
<comment type="similarity">
    <text evidence="2">Belongs to the prokaryotic Ku family.</text>
</comment>
<sequence>MARAIWKGAISFGLVHIPVALVSATRSGGVDFDWLDERSMDPVGYKRINKRTGKEIESKHVVKGVQYEKGRYVVLSDDEISAAHPEATQTLDIFAFVERAQIPLLNIQKPYFLNPEKRGQKVYALLRETLIQTDRVALANVVIRSRARLAALMPLEDALVVVLLRWPSEVRSLERLDLNETVREPKLNKKELDMAKRLVSDMEADWSPDEYQDTFVDEIMALVEKKAKSGKLKKVSTTDSDQGRRSADVVDLTELLKQSLKGGSSKAKTSRSKSRSNSKSDDAGDDGGRRKTSHK</sequence>
<dbReference type="GO" id="GO:0003690">
    <property type="term" value="F:double-stranded DNA binding"/>
    <property type="evidence" value="ECO:0007669"/>
    <property type="project" value="UniProtKB-UniRule"/>
</dbReference>
<dbReference type="SUPFAM" id="SSF100939">
    <property type="entry name" value="SPOC domain-like"/>
    <property type="match status" value="1"/>
</dbReference>
<evidence type="ECO:0000259" key="4">
    <source>
        <dbReference type="SMART" id="SM00559"/>
    </source>
</evidence>
<evidence type="ECO:0000256" key="2">
    <source>
        <dbReference type="HAMAP-Rule" id="MF_01875"/>
    </source>
</evidence>
<keyword evidence="2" id="KW-0234">DNA repair</keyword>
<gene>
    <name evidence="2" type="primary">ku</name>
    <name evidence="5" type="ORF">SAMN05216271_1134</name>
</gene>
<dbReference type="PIRSF" id="PIRSF006493">
    <property type="entry name" value="Prok_Ku"/>
    <property type="match status" value="1"/>
</dbReference>
<dbReference type="CDD" id="cd00789">
    <property type="entry name" value="KU_like"/>
    <property type="match status" value="1"/>
</dbReference>
<dbReference type="RefSeq" id="WP_092284640.1">
    <property type="nucleotide sequence ID" value="NZ_LT629763.1"/>
</dbReference>
<dbReference type="AlphaFoldDB" id="A0A1H1PDE8"/>
<protein>
    <recommendedName>
        <fullName evidence="2">Non-homologous end joining protein Ku</fullName>
    </recommendedName>
</protein>
<feature type="domain" description="Ku" evidence="4">
    <location>
        <begin position="53"/>
        <end position="181"/>
    </location>
</feature>
<dbReference type="Gene3D" id="2.40.290.10">
    <property type="match status" value="1"/>
</dbReference>
<evidence type="ECO:0000313" key="6">
    <source>
        <dbReference type="Proteomes" id="UP000243413"/>
    </source>
</evidence>
<dbReference type="OrthoDB" id="9795084at2"/>
<proteinExistence type="inferred from homology"/>
<keyword evidence="1 2" id="KW-0238">DNA-binding</keyword>